<keyword evidence="3" id="KW-1185">Reference proteome</keyword>
<evidence type="ECO:0000313" key="3">
    <source>
        <dbReference type="Proteomes" id="UP000638732"/>
    </source>
</evidence>
<dbReference type="InterPro" id="IPR046232">
    <property type="entry name" value="DUF6265"/>
</dbReference>
<proteinExistence type="predicted"/>
<accession>A0A966DT09</accession>
<reference evidence="2" key="2">
    <citation type="submission" date="2020-10" db="EMBL/GenBank/DDBJ databases">
        <title>Mucilaginibacter sp. nov., isolated from soil.</title>
        <authorList>
            <person name="Jeon C.O."/>
        </authorList>
    </citation>
    <scope>NUCLEOTIDE SEQUENCE</scope>
    <source>
        <strain evidence="2">R11</strain>
    </source>
</reference>
<dbReference type="Proteomes" id="UP000638732">
    <property type="component" value="Unassembled WGS sequence"/>
</dbReference>
<evidence type="ECO:0000259" key="1">
    <source>
        <dbReference type="Pfam" id="PF19780"/>
    </source>
</evidence>
<dbReference type="Pfam" id="PF19780">
    <property type="entry name" value="DUF6265"/>
    <property type="match status" value="1"/>
</dbReference>
<reference evidence="2" key="1">
    <citation type="submission" date="2020-01" db="EMBL/GenBank/DDBJ databases">
        <authorList>
            <person name="Seo Y.L."/>
        </authorList>
    </citation>
    <scope>NUCLEOTIDE SEQUENCE</scope>
    <source>
        <strain evidence="2">R11</strain>
    </source>
</reference>
<gene>
    <name evidence="2" type="ORF">GSY63_05615</name>
</gene>
<name>A0A966DT09_9SPHI</name>
<sequence length="156" mass="18073">MKASLFVGVCFLLLFCGWAKHDKPIRKADWLVGTWENKTTKGSVFETWTKVSDDELRSKSYMLKGKDTVMFETVRLTEEHDQLFYIPTVPNQNGGLPVRFKLKSLSDSQMIFENPEHDFPQVITYTKVNQDSLVAEISGMLKGQMNKRSYPMRRIE</sequence>
<protein>
    <recommendedName>
        <fullName evidence="1">DUF6265 domain-containing protein</fullName>
    </recommendedName>
</protein>
<evidence type="ECO:0000313" key="2">
    <source>
        <dbReference type="EMBL" id="NCD68827.1"/>
    </source>
</evidence>
<comment type="caution">
    <text evidence="2">The sequence shown here is derived from an EMBL/GenBank/DDBJ whole genome shotgun (WGS) entry which is preliminary data.</text>
</comment>
<feature type="domain" description="DUF6265" evidence="1">
    <location>
        <begin position="29"/>
        <end position="138"/>
    </location>
</feature>
<dbReference type="EMBL" id="WWEO01000039">
    <property type="protein sequence ID" value="NCD68827.1"/>
    <property type="molecule type" value="Genomic_DNA"/>
</dbReference>
<dbReference type="RefSeq" id="WP_166584844.1">
    <property type="nucleotide sequence ID" value="NZ_WWEO01000039.1"/>
</dbReference>
<organism evidence="2 3">
    <name type="scientific">Mucilaginibacter agri</name>
    <dbReference type="NCBI Taxonomy" id="2695265"/>
    <lineage>
        <taxon>Bacteria</taxon>
        <taxon>Pseudomonadati</taxon>
        <taxon>Bacteroidota</taxon>
        <taxon>Sphingobacteriia</taxon>
        <taxon>Sphingobacteriales</taxon>
        <taxon>Sphingobacteriaceae</taxon>
        <taxon>Mucilaginibacter</taxon>
    </lineage>
</organism>
<dbReference type="AlphaFoldDB" id="A0A966DT09"/>